<feature type="compositionally biased region" description="Basic residues" evidence="1">
    <location>
        <begin position="206"/>
        <end position="219"/>
    </location>
</feature>
<dbReference type="OrthoDB" id="5860655at2759"/>
<dbReference type="RefSeq" id="XP_020306232.1">
    <property type="nucleotide sequence ID" value="XM_020450135.1"/>
</dbReference>
<sequence>MYIIMVILAMELIRCVLQLMYEKEKRETSKKELPILVADKDSLGENTIYKRTISTSLPKITKNGKELDQKFSNILSGGVQHGISRSPFACNDKLRAAMPSLERAITTQSVPIANISQKPRLKMTKSSHKKSVKERSINKSKKSGENIKRNLKLKISIPLKRTQVDNISEERHTAETCNDKLRAAMPSLERAITTQSVPIANISQKPRLKMTKSSHKKSVKERSINKSKKSGENIKRNLKLKISIPLKRTQVDNISEERHTAESTKAMKEQYIGYYKKF</sequence>
<protein>
    <submittedName>
        <fullName evidence="3">Uncharacterized protein</fullName>
    </submittedName>
</protein>
<dbReference type="GeneID" id="9947907"/>
<reference evidence="3" key="1">
    <citation type="submission" date="2012-04" db="EMBL/GenBank/DDBJ databases">
        <title>The Genome Sequence of Loa loa.</title>
        <authorList>
            <consortium name="The Broad Institute Genome Sequencing Platform"/>
            <consortium name="Broad Institute Genome Sequencing Center for Infectious Disease"/>
            <person name="Nutman T.B."/>
            <person name="Fink D.L."/>
            <person name="Russ C."/>
            <person name="Young S."/>
            <person name="Zeng Q."/>
            <person name="Gargeya S."/>
            <person name="Alvarado L."/>
            <person name="Berlin A."/>
            <person name="Chapman S.B."/>
            <person name="Chen Z."/>
            <person name="Freedman E."/>
            <person name="Gellesch M."/>
            <person name="Goldberg J."/>
            <person name="Griggs A."/>
            <person name="Gujja S."/>
            <person name="Heilman E.R."/>
            <person name="Heiman D."/>
            <person name="Howarth C."/>
            <person name="Mehta T."/>
            <person name="Neiman D."/>
            <person name="Pearson M."/>
            <person name="Roberts A."/>
            <person name="Saif S."/>
            <person name="Shea T."/>
            <person name="Shenoy N."/>
            <person name="Sisk P."/>
            <person name="Stolte C."/>
            <person name="Sykes S."/>
            <person name="White J."/>
            <person name="Yandava C."/>
            <person name="Haas B."/>
            <person name="Henn M.R."/>
            <person name="Nusbaum C."/>
            <person name="Birren B."/>
        </authorList>
    </citation>
    <scope>NUCLEOTIDE SEQUENCE [LARGE SCALE GENOMIC DNA]</scope>
</reference>
<accession>A0A1S0UIT2</accession>
<dbReference type="CTD" id="9947907"/>
<dbReference type="InParanoid" id="A0A1S0UIT2"/>
<feature type="region of interest" description="Disordered" evidence="1">
    <location>
        <begin position="206"/>
        <end position="232"/>
    </location>
</feature>
<name>A0A1S0UIT2_LOALO</name>
<gene>
    <name evidence="3" type="ORF">LOAG_17475</name>
</gene>
<organism evidence="3">
    <name type="scientific">Loa loa</name>
    <name type="common">Eye worm</name>
    <name type="synonym">Filaria loa</name>
    <dbReference type="NCBI Taxonomy" id="7209"/>
    <lineage>
        <taxon>Eukaryota</taxon>
        <taxon>Metazoa</taxon>
        <taxon>Ecdysozoa</taxon>
        <taxon>Nematoda</taxon>
        <taxon>Chromadorea</taxon>
        <taxon>Rhabditida</taxon>
        <taxon>Spirurina</taxon>
        <taxon>Spiruromorpha</taxon>
        <taxon>Filarioidea</taxon>
        <taxon>Onchocercidae</taxon>
        <taxon>Loa</taxon>
    </lineage>
</organism>
<evidence type="ECO:0000256" key="2">
    <source>
        <dbReference type="SAM" id="SignalP"/>
    </source>
</evidence>
<feature type="chain" id="PRO_5010341781" evidence="2">
    <location>
        <begin position="19"/>
        <end position="278"/>
    </location>
</feature>
<feature type="compositionally biased region" description="Basic and acidic residues" evidence="1">
    <location>
        <begin position="220"/>
        <end position="232"/>
    </location>
</feature>
<dbReference type="KEGG" id="loa:LOAG_17475"/>
<evidence type="ECO:0000256" key="1">
    <source>
        <dbReference type="SAM" id="MobiDB-lite"/>
    </source>
</evidence>
<feature type="signal peptide" evidence="2">
    <location>
        <begin position="1"/>
        <end position="18"/>
    </location>
</feature>
<dbReference type="AlphaFoldDB" id="A0A1S0UIT2"/>
<evidence type="ECO:0000313" key="3">
    <source>
        <dbReference type="EMBL" id="EJD75361.1"/>
    </source>
</evidence>
<feature type="compositionally biased region" description="Basic residues" evidence="1">
    <location>
        <begin position="119"/>
        <end position="132"/>
    </location>
</feature>
<feature type="compositionally biased region" description="Basic and acidic residues" evidence="1">
    <location>
        <begin position="133"/>
        <end position="145"/>
    </location>
</feature>
<feature type="region of interest" description="Disordered" evidence="1">
    <location>
        <begin position="119"/>
        <end position="145"/>
    </location>
</feature>
<proteinExistence type="predicted"/>
<dbReference type="EMBL" id="JH712145">
    <property type="protein sequence ID" value="EJD75361.1"/>
    <property type="molecule type" value="Genomic_DNA"/>
</dbReference>
<keyword evidence="2" id="KW-0732">Signal</keyword>